<comment type="caution">
    <text evidence="1">The sequence shown here is derived from an EMBL/GenBank/DDBJ whole genome shotgun (WGS) entry which is preliminary data.</text>
</comment>
<name>A0ABW5MYL7_9FLAO</name>
<accession>A0ABW5MYL7</accession>
<proteinExistence type="predicted"/>
<dbReference type="SUPFAM" id="SSF56973">
    <property type="entry name" value="Aerolisin/ETX pore-forming domain"/>
    <property type="match status" value="1"/>
</dbReference>
<organism evidence="1 2">
    <name type="scientific">Croceitalea marina</name>
    <dbReference type="NCBI Taxonomy" id="1775166"/>
    <lineage>
        <taxon>Bacteria</taxon>
        <taxon>Pseudomonadati</taxon>
        <taxon>Bacteroidota</taxon>
        <taxon>Flavobacteriia</taxon>
        <taxon>Flavobacteriales</taxon>
        <taxon>Flavobacteriaceae</taxon>
        <taxon>Croceitalea</taxon>
    </lineage>
</organism>
<protein>
    <submittedName>
        <fullName evidence="1">Uncharacterized protein</fullName>
    </submittedName>
</protein>
<sequence>MITKQTILKYVCVIGLGFALNVGCSSDDSGRLPEVPELPEEGDLIEGDGISEDELETFMGEIGILLDARPYIRKGQPITKLRVTPTDSDYFEPMVLEVDPFTNYASFKFALENLSSEAETALRNGIDLEVDLLDENDNELFKEILENTLFTENGSNVELRGDGVEDLNTEVHLNPDTPYFLQLVTDDGQIESKALDNEPNLVFGDSFANGICTSALEYQNYPSLNSEADFSSNNTTQQFYFQKHEGEENVYSIISRHSNRYLAFKSIFAIGFISKEVYTSEVNKTDDYTSLSDAYKFQIRKENGTYQLAPYSDDQPFIFKTTTRNCTGLGIDFETTILTSSFTSGAGQNFRFATTDVEYEAQSIETWYGQPILPGAENSFKVNSTLTNCTSAVISQDVGVDLTETKTMSVSWQETIGLTAGATLTTEITVGTKAGVSFFGKGNVEASGEVSVGLELSVEMSKSATNAEEKTTEIGSTIFTKRVVPVNPGKQVLVYDAVQTYPAIRVPFVQRIKITGRNSDQVALTGEELATQSAFGGFTGTITEIGTNSIEITVRGMTTFDNTAEIQLEASETDADCN</sequence>
<dbReference type="Proteomes" id="UP001597526">
    <property type="component" value="Unassembled WGS sequence"/>
</dbReference>
<dbReference type="Gene3D" id="2.170.15.10">
    <property type="entry name" value="Proaerolysin, chain A, domain 3"/>
    <property type="match status" value="1"/>
</dbReference>
<dbReference type="RefSeq" id="WP_377767072.1">
    <property type="nucleotide sequence ID" value="NZ_JBHULB010000014.1"/>
</dbReference>
<evidence type="ECO:0000313" key="1">
    <source>
        <dbReference type="EMBL" id="MFD2587535.1"/>
    </source>
</evidence>
<dbReference type="EMBL" id="JBHULB010000014">
    <property type="protein sequence ID" value="MFD2587535.1"/>
    <property type="molecule type" value="Genomic_DNA"/>
</dbReference>
<evidence type="ECO:0000313" key="2">
    <source>
        <dbReference type="Proteomes" id="UP001597526"/>
    </source>
</evidence>
<reference evidence="2" key="1">
    <citation type="journal article" date="2019" name="Int. J. Syst. Evol. Microbiol.">
        <title>The Global Catalogue of Microorganisms (GCM) 10K type strain sequencing project: providing services to taxonomists for standard genome sequencing and annotation.</title>
        <authorList>
            <consortium name="The Broad Institute Genomics Platform"/>
            <consortium name="The Broad Institute Genome Sequencing Center for Infectious Disease"/>
            <person name="Wu L."/>
            <person name="Ma J."/>
        </authorList>
    </citation>
    <scope>NUCLEOTIDE SEQUENCE [LARGE SCALE GENOMIC DNA]</scope>
    <source>
        <strain evidence="2">KCTC 52368</strain>
    </source>
</reference>
<keyword evidence="2" id="KW-1185">Reference proteome</keyword>
<gene>
    <name evidence="1" type="ORF">ACFSQJ_11380</name>
</gene>